<dbReference type="Proteomes" id="UP000267019">
    <property type="component" value="Unassembled WGS sequence"/>
</dbReference>
<dbReference type="OrthoDB" id="2372367at2"/>
<dbReference type="RefSeq" id="WP_121443330.1">
    <property type="nucleotide sequence ID" value="NZ_RBIJ01000001.1"/>
</dbReference>
<keyword evidence="3" id="KW-1185">Reference proteome</keyword>
<reference evidence="2 3" key="1">
    <citation type="submission" date="2018-10" db="EMBL/GenBank/DDBJ databases">
        <title>Genomic Encyclopedia of Type Strains, Phase IV (KMG-IV): sequencing the most valuable type-strain genomes for metagenomic binning, comparative biology and taxonomic classification.</title>
        <authorList>
            <person name="Goeker M."/>
        </authorList>
    </citation>
    <scope>NUCLEOTIDE SEQUENCE [LARGE SCALE GENOMIC DNA]</scope>
    <source>
        <strain evidence="2 3">DSM 22653</strain>
    </source>
</reference>
<dbReference type="PIRSF" id="PIRSF021288">
    <property type="entry name" value="UCP021288_ACT"/>
    <property type="match status" value="1"/>
</dbReference>
<feature type="domain" description="DUF3388" evidence="1">
    <location>
        <begin position="73"/>
        <end position="249"/>
    </location>
</feature>
<organism evidence="2 3">
    <name type="scientific">Brockia lithotrophica</name>
    <dbReference type="NCBI Taxonomy" id="933949"/>
    <lineage>
        <taxon>Bacteria</taxon>
        <taxon>Bacillati</taxon>
        <taxon>Bacillota</taxon>
        <taxon>Bacilli</taxon>
        <taxon>Bacillales</taxon>
        <taxon>Bacillales Family X. Incertae Sedis</taxon>
        <taxon>Brockia</taxon>
    </lineage>
</organism>
<dbReference type="InterPro" id="IPR024514">
    <property type="entry name" value="DUF3388"/>
</dbReference>
<dbReference type="AlphaFoldDB" id="A0A660L365"/>
<dbReference type="InterPro" id="IPR016784">
    <property type="entry name" value="UCP021288_ACT"/>
</dbReference>
<comment type="caution">
    <text evidence="2">The sequence shown here is derived from an EMBL/GenBank/DDBJ whole genome shotgun (WGS) entry which is preliminary data.</text>
</comment>
<proteinExistence type="predicted"/>
<name>A0A660L365_9BACL</name>
<evidence type="ECO:0000259" key="1">
    <source>
        <dbReference type="Pfam" id="PF11868"/>
    </source>
</evidence>
<evidence type="ECO:0000313" key="2">
    <source>
        <dbReference type="EMBL" id="RKQ88377.1"/>
    </source>
</evidence>
<dbReference type="EMBL" id="RBIJ01000001">
    <property type="protein sequence ID" value="RKQ88377.1"/>
    <property type="molecule type" value="Genomic_DNA"/>
</dbReference>
<dbReference type="Pfam" id="PF11868">
    <property type="entry name" value="DUF3388"/>
    <property type="match status" value="1"/>
</dbReference>
<sequence>MPGDNRWYLEYHIAVDRPGLLGDIASLVGALGLNILTISGVDTRRRGLVLEGGDEARVELLAHVLDRMPTIRVTALRRPTLIDILAIRHGRYIEQDAVDRRVFRFTREELGILVNFLGELMKGEGRRLIGLRGVPRTGKTEAAVAAAVYAGKRWVLLSASLFGDVLRTELDAAERAPDVVYLVDAILTVFRGSSAHRELVREVLQGSHTVVVEHPDVLVEERFAAWEDFQLILELRNAPHEEIRYDVAALEERYAGEGD</sequence>
<protein>
    <submittedName>
        <fullName evidence="2">Uncharacterized protein DUF3388</fullName>
    </submittedName>
</protein>
<evidence type="ECO:0000313" key="3">
    <source>
        <dbReference type="Proteomes" id="UP000267019"/>
    </source>
</evidence>
<dbReference type="InterPro" id="IPR045865">
    <property type="entry name" value="ACT-like_dom_sf"/>
</dbReference>
<gene>
    <name evidence="2" type="ORF">C7438_0010</name>
</gene>
<dbReference type="SUPFAM" id="SSF55021">
    <property type="entry name" value="ACT-like"/>
    <property type="match status" value="1"/>
</dbReference>
<accession>A0A660L365</accession>